<proteinExistence type="predicted"/>
<comment type="caution">
    <text evidence="2">The sequence shown here is derived from an EMBL/GenBank/DDBJ whole genome shotgun (WGS) entry which is preliminary data.</text>
</comment>
<name>A0ABU6QUC1_9FABA</name>
<organism evidence="2 3">
    <name type="scientific">Stylosanthes scabra</name>
    <dbReference type="NCBI Taxonomy" id="79078"/>
    <lineage>
        <taxon>Eukaryota</taxon>
        <taxon>Viridiplantae</taxon>
        <taxon>Streptophyta</taxon>
        <taxon>Embryophyta</taxon>
        <taxon>Tracheophyta</taxon>
        <taxon>Spermatophyta</taxon>
        <taxon>Magnoliopsida</taxon>
        <taxon>eudicotyledons</taxon>
        <taxon>Gunneridae</taxon>
        <taxon>Pentapetalae</taxon>
        <taxon>rosids</taxon>
        <taxon>fabids</taxon>
        <taxon>Fabales</taxon>
        <taxon>Fabaceae</taxon>
        <taxon>Papilionoideae</taxon>
        <taxon>50 kb inversion clade</taxon>
        <taxon>dalbergioids sensu lato</taxon>
        <taxon>Dalbergieae</taxon>
        <taxon>Pterocarpus clade</taxon>
        <taxon>Stylosanthes</taxon>
    </lineage>
</organism>
<reference evidence="2 3" key="1">
    <citation type="journal article" date="2023" name="Plants (Basel)">
        <title>Bridging the Gap: Combining Genomics and Transcriptomics Approaches to Understand Stylosanthes scabra, an Orphan Legume from the Brazilian Caatinga.</title>
        <authorList>
            <person name="Ferreira-Neto J.R.C."/>
            <person name="da Silva M.D."/>
            <person name="Binneck E."/>
            <person name="de Melo N.F."/>
            <person name="da Silva R.H."/>
            <person name="de Melo A.L.T.M."/>
            <person name="Pandolfi V."/>
            <person name="Bustamante F.O."/>
            <person name="Brasileiro-Vidal A.C."/>
            <person name="Benko-Iseppon A.M."/>
        </authorList>
    </citation>
    <scope>NUCLEOTIDE SEQUENCE [LARGE SCALE GENOMIC DNA]</scope>
    <source>
        <tissue evidence="2">Leaves</tissue>
    </source>
</reference>
<evidence type="ECO:0000313" key="2">
    <source>
        <dbReference type="EMBL" id="MED6115047.1"/>
    </source>
</evidence>
<protein>
    <submittedName>
        <fullName evidence="2">Uncharacterized protein</fullName>
    </submittedName>
</protein>
<sequence>MFLIRVAARKNGELDMDLVYQEIRRPETNWANNPVDNTILDRKTDNIILNTQATAWHKLIIANIDPKQHGTTFDLNHAILIYVLMTKGVVLFKRPTRNSRDWKGEQPKVHRGRLIPPSPAPSIQQAEQHPPFPPPQPATSEIPSSSVLRLPDPSLRKVMRYLHRPERFQLYTQSMLRDAFPDTTFRNLLPVTSSEDDSDAES</sequence>
<evidence type="ECO:0000256" key="1">
    <source>
        <dbReference type="SAM" id="MobiDB-lite"/>
    </source>
</evidence>
<keyword evidence="3" id="KW-1185">Reference proteome</keyword>
<dbReference type="EMBL" id="JASCZI010001480">
    <property type="protein sequence ID" value="MED6115047.1"/>
    <property type="molecule type" value="Genomic_DNA"/>
</dbReference>
<feature type="compositionally biased region" description="Basic and acidic residues" evidence="1">
    <location>
        <begin position="99"/>
        <end position="108"/>
    </location>
</feature>
<feature type="region of interest" description="Disordered" evidence="1">
    <location>
        <begin position="99"/>
        <end position="149"/>
    </location>
</feature>
<feature type="compositionally biased region" description="Polar residues" evidence="1">
    <location>
        <begin position="138"/>
        <end position="147"/>
    </location>
</feature>
<gene>
    <name evidence="2" type="ORF">PIB30_086418</name>
</gene>
<accession>A0ABU6QUC1</accession>
<dbReference type="Proteomes" id="UP001341840">
    <property type="component" value="Unassembled WGS sequence"/>
</dbReference>
<evidence type="ECO:0000313" key="3">
    <source>
        <dbReference type="Proteomes" id="UP001341840"/>
    </source>
</evidence>